<accession>A0ABR7WN24</accession>
<keyword evidence="5" id="KW-1185">Reference proteome</keyword>
<comment type="caution">
    <text evidence="4">The sequence shown here is derived from an EMBL/GenBank/DDBJ whole genome shotgun (WGS) entry which is preliminary data.</text>
</comment>
<keyword evidence="1 2" id="KW-0732">Signal</keyword>
<dbReference type="InterPro" id="IPR024370">
    <property type="entry name" value="PBP_domain"/>
</dbReference>
<dbReference type="RefSeq" id="WP_191188399.1">
    <property type="nucleotide sequence ID" value="NZ_JACWMY010000003.1"/>
</dbReference>
<organism evidence="4 5">
    <name type="scientific">Mucilaginibacter pankratovii</name>
    <dbReference type="NCBI Taxonomy" id="2772110"/>
    <lineage>
        <taxon>Bacteria</taxon>
        <taxon>Pseudomonadati</taxon>
        <taxon>Bacteroidota</taxon>
        <taxon>Sphingobacteriia</taxon>
        <taxon>Sphingobacteriales</taxon>
        <taxon>Sphingobacteriaceae</taxon>
        <taxon>Mucilaginibacter</taxon>
    </lineage>
</organism>
<dbReference type="InterPro" id="IPR050811">
    <property type="entry name" value="Phosphate_ABC_transporter"/>
</dbReference>
<name>A0ABR7WN24_9SPHI</name>
<dbReference type="EMBL" id="JACWMY010000003">
    <property type="protein sequence ID" value="MBD1363733.1"/>
    <property type="molecule type" value="Genomic_DNA"/>
</dbReference>
<protein>
    <submittedName>
        <fullName evidence="4">Substrate-binding domain-containing protein</fullName>
    </submittedName>
</protein>
<reference evidence="4 5" key="1">
    <citation type="submission" date="2020-09" db="EMBL/GenBank/DDBJ databases">
        <title>Novel species of Mucilaginibacter isolated from a glacier on the Tibetan Plateau.</title>
        <authorList>
            <person name="Liu Q."/>
            <person name="Xin Y.-H."/>
        </authorList>
    </citation>
    <scope>NUCLEOTIDE SEQUENCE [LARGE SCALE GENOMIC DNA]</scope>
    <source>
        <strain evidence="4 5">ZT4R22</strain>
    </source>
</reference>
<evidence type="ECO:0000256" key="1">
    <source>
        <dbReference type="ARBA" id="ARBA00022729"/>
    </source>
</evidence>
<dbReference type="PROSITE" id="PS51257">
    <property type="entry name" value="PROKAR_LIPOPROTEIN"/>
    <property type="match status" value="1"/>
</dbReference>
<proteinExistence type="predicted"/>
<evidence type="ECO:0000259" key="3">
    <source>
        <dbReference type="Pfam" id="PF12849"/>
    </source>
</evidence>
<gene>
    <name evidence="4" type="ORF">IDJ77_07915</name>
</gene>
<dbReference type="Proteomes" id="UP000606600">
    <property type="component" value="Unassembled WGS sequence"/>
</dbReference>
<dbReference type="Gene3D" id="3.40.190.10">
    <property type="entry name" value="Periplasmic binding protein-like II"/>
    <property type="match status" value="2"/>
</dbReference>
<evidence type="ECO:0000256" key="2">
    <source>
        <dbReference type="SAM" id="SignalP"/>
    </source>
</evidence>
<dbReference type="PANTHER" id="PTHR30570:SF1">
    <property type="entry name" value="PHOSPHATE-BINDING PROTEIN PSTS"/>
    <property type="match status" value="1"/>
</dbReference>
<dbReference type="SUPFAM" id="SSF53850">
    <property type="entry name" value="Periplasmic binding protein-like II"/>
    <property type="match status" value="1"/>
</dbReference>
<evidence type="ECO:0000313" key="5">
    <source>
        <dbReference type="Proteomes" id="UP000606600"/>
    </source>
</evidence>
<feature type="chain" id="PRO_5047445439" evidence="2">
    <location>
        <begin position="23"/>
        <end position="306"/>
    </location>
</feature>
<dbReference type="PANTHER" id="PTHR30570">
    <property type="entry name" value="PERIPLASMIC PHOSPHATE BINDING COMPONENT OF PHOSPHATE ABC TRANSPORTER"/>
    <property type="match status" value="1"/>
</dbReference>
<sequence length="306" mass="33760">MKNRGLLLILSFGLLLLFSACEENKKDKKVVIKDGFTSGTAVFAADESFSPIVGEEEYVFRALYPDAKPVIKYIPESEVVNQLLNDKVRVAIISRELDTTETGILRRRALAPDVNKFAVDAVTIIVNQQSADTLTSVKEIIGMLNGTAKTDKSIVFDNPNSSLVRYLKQLSGNKDFTQKNIYALKSNKEVIKYVSEHPNAIGITGFAWLNDPDKDYADAVAKVKIVGVKDDTNKKAPGAYFKPSQTTLVQHTYPLSRSLYIVDCTGRKGLGAGFASFLKSERGQRIILKSGLLPDSIPTREINITH</sequence>
<dbReference type="Pfam" id="PF12849">
    <property type="entry name" value="PBP_like_2"/>
    <property type="match status" value="1"/>
</dbReference>
<feature type="domain" description="PBP" evidence="3">
    <location>
        <begin position="37"/>
        <end position="281"/>
    </location>
</feature>
<feature type="signal peptide" evidence="2">
    <location>
        <begin position="1"/>
        <end position="22"/>
    </location>
</feature>
<evidence type="ECO:0000313" key="4">
    <source>
        <dbReference type="EMBL" id="MBD1363733.1"/>
    </source>
</evidence>